<dbReference type="Proteomes" id="UP001238467">
    <property type="component" value="Unassembled WGS sequence"/>
</dbReference>
<protein>
    <submittedName>
        <fullName evidence="3">Carboxylesterase</fullName>
        <ecNumber evidence="3">3.1.1.1</ecNumber>
    </submittedName>
</protein>
<dbReference type="PANTHER" id="PTHR43798:SF31">
    <property type="entry name" value="AB HYDROLASE SUPERFAMILY PROTEIN YCLE"/>
    <property type="match status" value="1"/>
</dbReference>
<dbReference type="RefSeq" id="WP_307063568.1">
    <property type="nucleotide sequence ID" value="NZ_JAUSUH010000012.1"/>
</dbReference>
<dbReference type="Pfam" id="PF12146">
    <property type="entry name" value="Hydrolase_4"/>
    <property type="match status" value="1"/>
</dbReference>
<proteinExistence type="predicted"/>
<dbReference type="SUPFAM" id="SSF53474">
    <property type="entry name" value="alpha/beta-Hydrolases"/>
    <property type="match status" value="1"/>
</dbReference>
<keyword evidence="1 3" id="KW-0378">Hydrolase</keyword>
<feature type="domain" description="Serine aminopeptidase S33" evidence="2">
    <location>
        <begin position="21"/>
        <end position="253"/>
    </location>
</feature>
<name>A0ABU0DMY5_9HYPH</name>
<organism evidence="3 4">
    <name type="scientific">Ancylobacter vacuolatus</name>
    <dbReference type="NCBI Taxonomy" id="223389"/>
    <lineage>
        <taxon>Bacteria</taxon>
        <taxon>Pseudomonadati</taxon>
        <taxon>Pseudomonadota</taxon>
        <taxon>Alphaproteobacteria</taxon>
        <taxon>Hyphomicrobiales</taxon>
        <taxon>Xanthobacteraceae</taxon>
        <taxon>Ancylobacter</taxon>
    </lineage>
</organism>
<dbReference type="InterPro" id="IPR022742">
    <property type="entry name" value="Hydrolase_4"/>
</dbReference>
<dbReference type="EMBL" id="JAUSUH010000012">
    <property type="protein sequence ID" value="MDQ0349663.1"/>
    <property type="molecule type" value="Genomic_DNA"/>
</dbReference>
<accession>A0ABU0DMY5</accession>
<dbReference type="EC" id="3.1.1.1" evidence="3"/>
<comment type="caution">
    <text evidence="3">The sequence shown here is derived from an EMBL/GenBank/DDBJ whole genome shotgun (WGS) entry which is preliminary data.</text>
</comment>
<reference evidence="3 4" key="1">
    <citation type="submission" date="2023-07" db="EMBL/GenBank/DDBJ databases">
        <title>Genomic Encyclopedia of Type Strains, Phase IV (KMG-IV): sequencing the most valuable type-strain genomes for metagenomic binning, comparative biology and taxonomic classification.</title>
        <authorList>
            <person name="Goeker M."/>
        </authorList>
    </citation>
    <scope>NUCLEOTIDE SEQUENCE [LARGE SCALE GENOMIC DNA]</scope>
    <source>
        <strain evidence="3 4">DSM 1277</strain>
    </source>
</reference>
<dbReference type="InterPro" id="IPR029058">
    <property type="entry name" value="AB_hydrolase_fold"/>
</dbReference>
<dbReference type="PANTHER" id="PTHR43798">
    <property type="entry name" value="MONOACYLGLYCEROL LIPASE"/>
    <property type="match status" value="1"/>
</dbReference>
<evidence type="ECO:0000256" key="1">
    <source>
        <dbReference type="ARBA" id="ARBA00022801"/>
    </source>
</evidence>
<dbReference type="Gene3D" id="3.40.50.1820">
    <property type="entry name" value="alpha/beta hydrolase"/>
    <property type="match status" value="1"/>
</dbReference>
<dbReference type="InterPro" id="IPR050266">
    <property type="entry name" value="AB_hydrolase_sf"/>
</dbReference>
<evidence type="ECO:0000259" key="2">
    <source>
        <dbReference type="Pfam" id="PF12146"/>
    </source>
</evidence>
<gene>
    <name evidence="3" type="ORF">J2S76_004114</name>
</gene>
<evidence type="ECO:0000313" key="4">
    <source>
        <dbReference type="Proteomes" id="UP001238467"/>
    </source>
</evidence>
<evidence type="ECO:0000313" key="3">
    <source>
        <dbReference type="EMBL" id="MDQ0349663.1"/>
    </source>
</evidence>
<sequence length="311" mass="33968">MQSLPAPSEHDILYEGGSTGVLLIHGLGGTPIELKRVARAVHAAGHTALCCTLAGHCGSESDLLATRWQDWSASVDAAYQRLSQRCDRIVVGGLSLGAVLALHLAAERPRQVHGLALYAPTLWYDGWSIPWYRFLLRLAVYTPFGARYRFMEREPYGIRDERIRAHLVAAMNSGDSSAAGLAGTPGPAVRELLRLVAKVVPELPGISVPTLLVHARNDDVSSLRNSTYIASRLGGAVDLTVLEDSYHIVTLDRQRNIAIARTLDLLERVRAPQGADVMQRQYRQGMPAPKPAGRLVRLRAGVHRIASQSRL</sequence>
<dbReference type="GO" id="GO:0106435">
    <property type="term" value="F:carboxylesterase activity"/>
    <property type="evidence" value="ECO:0007669"/>
    <property type="project" value="UniProtKB-EC"/>
</dbReference>
<keyword evidence="4" id="KW-1185">Reference proteome</keyword>